<dbReference type="SMART" id="SM00758">
    <property type="entry name" value="PA14"/>
    <property type="match status" value="1"/>
</dbReference>
<dbReference type="SUPFAM" id="SSF56988">
    <property type="entry name" value="Anthrax protective antigen"/>
    <property type="match status" value="1"/>
</dbReference>
<keyword evidence="4 10" id="KW-0808">Transferase</keyword>
<dbReference type="Proteomes" id="UP000030700">
    <property type="component" value="Unassembled WGS sequence"/>
</dbReference>
<evidence type="ECO:0000256" key="6">
    <source>
        <dbReference type="ARBA" id="ARBA00022989"/>
    </source>
</evidence>
<reference evidence="10" key="1">
    <citation type="journal article" date="2015" name="PeerJ">
        <title>First genomic representation of candidate bacterial phylum KSB3 points to enhanced environmental sensing as a trigger of wastewater bulking.</title>
        <authorList>
            <person name="Sekiguchi Y."/>
            <person name="Ohashi A."/>
            <person name="Parks D.H."/>
            <person name="Yamauchi T."/>
            <person name="Tyson G.W."/>
            <person name="Hugenholtz P."/>
        </authorList>
    </citation>
    <scope>NUCLEOTIDE SEQUENCE [LARGE SCALE GENOMIC DNA]</scope>
</reference>
<feature type="transmembrane region" description="Helical" evidence="8">
    <location>
        <begin position="510"/>
        <end position="537"/>
    </location>
</feature>
<dbReference type="GO" id="GO:0016763">
    <property type="term" value="F:pentosyltransferase activity"/>
    <property type="evidence" value="ECO:0007669"/>
    <property type="project" value="TreeGrafter"/>
</dbReference>
<feature type="domain" description="PA14" evidence="9">
    <location>
        <begin position="30"/>
        <end position="163"/>
    </location>
</feature>
<dbReference type="InterPro" id="IPR037524">
    <property type="entry name" value="PA14/GLEYA"/>
</dbReference>
<dbReference type="HOGENOM" id="CLU_370358_0_0_0"/>
<comment type="subcellular location">
    <subcellularLocation>
        <location evidence="1">Cell membrane</location>
        <topology evidence="1">Multi-pass membrane protein</topology>
    </subcellularLocation>
</comment>
<gene>
    <name evidence="10" type="ORF">U14_03077</name>
</gene>
<evidence type="ECO:0000256" key="7">
    <source>
        <dbReference type="ARBA" id="ARBA00023136"/>
    </source>
</evidence>
<dbReference type="GO" id="GO:0009103">
    <property type="term" value="P:lipopolysaccharide biosynthetic process"/>
    <property type="evidence" value="ECO:0007669"/>
    <property type="project" value="UniProtKB-ARBA"/>
</dbReference>
<dbReference type="InterPro" id="IPR038731">
    <property type="entry name" value="RgtA/B/C-like"/>
</dbReference>
<dbReference type="PANTHER" id="PTHR33908">
    <property type="entry name" value="MANNOSYLTRANSFERASE YKCB-RELATED"/>
    <property type="match status" value="1"/>
</dbReference>
<dbReference type="GO" id="GO:0010041">
    <property type="term" value="P:response to iron(III) ion"/>
    <property type="evidence" value="ECO:0007669"/>
    <property type="project" value="TreeGrafter"/>
</dbReference>
<dbReference type="Pfam" id="PF13231">
    <property type="entry name" value="PMT_2"/>
    <property type="match status" value="1"/>
</dbReference>
<evidence type="ECO:0000256" key="8">
    <source>
        <dbReference type="SAM" id="Phobius"/>
    </source>
</evidence>
<evidence type="ECO:0000256" key="1">
    <source>
        <dbReference type="ARBA" id="ARBA00004651"/>
    </source>
</evidence>
<feature type="transmembrane region" description="Helical" evidence="8">
    <location>
        <begin position="6"/>
        <end position="28"/>
    </location>
</feature>
<dbReference type="STRING" id="1499966.U14_03077"/>
<keyword evidence="11" id="KW-1185">Reference proteome</keyword>
<evidence type="ECO:0000256" key="5">
    <source>
        <dbReference type="ARBA" id="ARBA00022692"/>
    </source>
</evidence>
<keyword evidence="5 8" id="KW-0812">Transmembrane</keyword>
<protein>
    <submittedName>
        <fullName evidence="10">Glycosyl transferase, family 39</fullName>
    </submittedName>
</protein>
<dbReference type="Pfam" id="PF07691">
    <property type="entry name" value="PA14"/>
    <property type="match status" value="1"/>
</dbReference>
<feature type="transmembrane region" description="Helical" evidence="8">
    <location>
        <begin position="414"/>
        <end position="447"/>
    </location>
</feature>
<evidence type="ECO:0000256" key="2">
    <source>
        <dbReference type="ARBA" id="ARBA00022475"/>
    </source>
</evidence>
<dbReference type="PANTHER" id="PTHR33908:SF3">
    <property type="entry name" value="UNDECAPRENYL PHOSPHATE-ALPHA-4-AMINO-4-DEOXY-L-ARABINOSE ARABINOSYL TRANSFERASE"/>
    <property type="match status" value="1"/>
</dbReference>
<proteinExistence type="predicted"/>
<feature type="transmembrane region" description="Helical" evidence="8">
    <location>
        <begin position="544"/>
        <end position="564"/>
    </location>
</feature>
<dbReference type="GO" id="GO:0005886">
    <property type="term" value="C:plasma membrane"/>
    <property type="evidence" value="ECO:0007669"/>
    <property type="project" value="UniProtKB-SubCell"/>
</dbReference>
<keyword evidence="7 8" id="KW-0472">Membrane</keyword>
<feature type="transmembrane region" description="Helical" evidence="8">
    <location>
        <begin position="364"/>
        <end position="383"/>
    </location>
</feature>
<feature type="transmembrane region" description="Helical" evidence="8">
    <location>
        <begin position="256"/>
        <end position="275"/>
    </location>
</feature>
<dbReference type="Gene3D" id="3.90.182.10">
    <property type="entry name" value="Toxin - Anthrax Protective Antigen,domain 1"/>
    <property type="match status" value="1"/>
</dbReference>
<evidence type="ECO:0000259" key="9">
    <source>
        <dbReference type="PROSITE" id="PS51820"/>
    </source>
</evidence>
<evidence type="ECO:0000256" key="3">
    <source>
        <dbReference type="ARBA" id="ARBA00022676"/>
    </source>
</evidence>
<dbReference type="AlphaFoldDB" id="A0A081BN65"/>
<evidence type="ECO:0000256" key="4">
    <source>
        <dbReference type="ARBA" id="ARBA00022679"/>
    </source>
</evidence>
<feature type="transmembrane region" description="Helical" evidence="8">
    <location>
        <begin position="183"/>
        <end position="204"/>
    </location>
</feature>
<dbReference type="PROSITE" id="PS51820">
    <property type="entry name" value="PA14"/>
    <property type="match status" value="1"/>
</dbReference>
<keyword evidence="6 8" id="KW-1133">Transmembrane helix</keyword>
<dbReference type="EMBL" id="DF820457">
    <property type="protein sequence ID" value="GAK51831.1"/>
    <property type="molecule type" value="Genomic_DNA"/>
</dbReference>
<organism evidence="10">
    <name type="scientific">Candidatus Moduliflexus flocculans</name>
    <dbReference type="NCBI Taxonomy" id="1499966"/>
    <lineage>
        <taxon>Bacteria</taxon>
        <taxon>Candidatus Moduliflexota</taxon>
        <taxon>Candidatus Moduliflexia</taxon>
        <taxon>Candidatus Moduliflexales</taxon>
        <taxon>Candidatus Moduliflexaceae</taxon>
    </lineage>
</organism>
<dbReference type="InterPro" id="IPR011658">
    <property type="entry name" value="PA14_dom"/>
</dbReference>
<accession>A0A081BN65</accession>
<keyword evidence="3" id="KW-0328">Glycosyltransferase</keyword>
<name>A0A081BN65_9BACT</name>
<dbReference type="InterPro" id="IPR050297">
    <property type="entry name" value="LipidA_mod_glycosyltrf_83"/>
</dbReference>
<keyword evidence="2" id="KW-1003">Cell membrane</keyword>
<evidence type="ECO:0000313" key="11">
    <source>
        <dbReference type="Proteomes" id="UP000030700"/>
    </source>
</evidence>
<feature type="transmembrane region" description="Helical" evidence="8">
    <location>
        <begin position="600"/>
        <end position="623"/>
    </location>
</feature>
<feature type="transmembrane region" description="Helical" evidence="8">
    <location>
        <begin position="459"/>
        <end position="476"/>
    </location>
</feature>
<sequence length="751" mass="86187">MKHLRYLWAIGFLMLGVVSLGIGTAKLLTGLPHGLRNGYYNSLVPDGTPVFEQRDASFALDYAKTHLKTSYSARWEGALYIPQSGSYEFSLGSDDGSILYIGEQTVIYNWRIQTFTRQNGVILLQKGVVPFRVDFMQNSGAANLSVSWKMPGKAKFSPLPSTYLFAEIPTPQALQRDRVLVPLWHLLLGMWGAFLAFTLGWGAFHRHAVSMAVKRSWLGGHAWRIWSDLNRRLAHLIFLIDWRFSRQRCPWLYKRLFVSAAHLAMIFTVSLLVVYNHLGERSVIGADEAIHTRVANTIANTGNWYQLEYRGKPYAQKPPLKIWLSALTFRFIGNSEFWVRFWDATFALATAFIIYFLGRTAAHAAAGLMGALILLLCENYLYIHCARTGVQDSAMIFFLTSALALFWTRERSPIHYYFAGLAMGCCSLTKGGMGIAALMILSAFLLLSRQFHEFRRKEWYIMAAISLVIPACWFLPNMLLIRGYTEQALTANIIGRITGSRHSDFAGKPWYYYFSVLSAYYSPWVWFTPAAIIWGAVHAFRRRFLLFLMIWIIVIFGGFSAASLKLNWYINPVYPPLALLLGYWLHETCRWLRAGWRQEFPALFLAAIGGIGVVFIAAFFPIYQESSRPRERYPIQEFVTYLEQLPQESYQVVLFALNENDDITDQEHYYLNRIRSQIVTIETLQALEQRIKNDARRTFVITVEQIALTHPLFQHSAIRYPLPAQGQGTHKVVFPYNHPPDHEFPLEERRS</sequence>
<evidence type="ECO:0000313" key="10">
    <source>
        <dbReference type="EMBL" id="GAK51831.1"/>
    </source>
</evidence>
<feature type="transmembrane region" description="Helical" evidence="8">
    <location>
        <begin position="337"/>
        <end position="358"/>
    </location>
</feature>